<dbReference type="NCBIfam" id="TIGR00018">
    <property type="entry name" value="panC"/>
    <property type="match status" value="1"/>
</dbReference>
<dbReference type="UniPathway" id="UPA00028">
    <property type="reaction ID" value="UER00005"/>
</dbReference>
<sequence>MQLVHQIEELHAHIRTWRRNGETIAFVPTMGNLHGGHLTLVERAKAMGTKVVVSIFVNPAQFDRPEDLAAYPKTLDADCGYLAKLNTDLVFAPTPESMYPTGKLRTKVEAPGISDILEGEKRPGHFTGVATVVCKLFNLVEPDIAIFGEKDFQQLLVVRQMVKDLNINVQIVGVTAVREADGLAMSSRNGYLTPEQRQQAPYLHQTLQEAAQQMVAQGQVTEEGFESIQQIMIGHLAEHGFRPEYFEVRRANDLQIPTRGDENLVILVSAWLGKARLIDNVQVFLKDGRIV</sequence>
<dbReference type="HAMAP" id="MF_00158">
    <property type="entry name" value="PanC"/>
    <property type="match status" value="1"/>
</dbReference>
<protein>
    <recommendedName>
        <fullName evidence="8">Pantothenate synthetase</fullName>
        <shortName evidence="8">PS</shortName>
        <ecNumber evidence="8">6.3.2.1</ecNumber>
    </recommendedName>
    <alternativeName>
        <fullName evidence="8">Pantoate--beta-alanine ligase</fullName>
    </alternativeName>
    <alternativeName>
        <fullName evidence="8">Pantoate-activating enzyme</fullName>
    </alternativeName>
</protein>
<accession>A0A1T4W966</accession>
<evidence type="ECO:0000256" key="5">
    <source>
        <dbReference type="ARBA" id="ARBA00022741"/>
    </source>
</evidence>
<evidence type="ECO:0000313" key="10">
    <source>
        <dbReference type="Proteomes" id="UP000190460"/>
    </source>
</evidence>
<keyword evidence="10" id="KW-1185">Reference proteome</keyword>
<dbReference type="CDD" id="cd00560">
    <property type="entry name" value="PanC"/>
    <property type="match status" value="1"/>
</dbReference>
<evidence type="ECO:0000256" key="1">
    <source>
        <dbReference type="ARBA" id="ARBA00004990"/>
    </source>
</evidence>
<proteinExistence type="inferred from homology"/>
<evidence type="ECO:0000256" key="7">
    <source>
        <dbReference type="ARBA" id="ARBA00048258"/>
    </source>
</evidence>
<dbReference type="Gene3D" id="3.40.50.620">
    <property type="entry name" value="HUPs"/>
    <property type="match status" value="1"/>
</dbReference>
<dbReference type="InterPro" id="IPR003721">
    <property type="entry name" value="Pantoate_ligase"/>
</dbReference>
<feature type="binding site" evidence="8">
    <location>
        <position position="154"/>
    </location>
    <ligand>
        <name>(R)-pantoate</name>
        <dbReference type="ChEBI" id="CHEBI:15980"/>
    </ligand>
</feature>
<name>A0A1T4W966_9GAMM</name>
<dbReference type="EC" id="6.3.2.1" evidence="8"/>
<dbReference type="PANTHER" id="PTHR21299">
    <property type="entry name" value="CYTIDYLATE KINASE/PANTOATE-BETA-ALANINE LIGASE"/>
    <property type="match status" value="1"/>
</dbReference>
<evidence type="ECO:0000256" key="2">
    <source>
        <dbReference type="ARBA" id="ARBA00009256"/>
    </source>
</evidence>
<comment type="similarity">
    <text evidence="2 8">Belongs to the pantothenate synthetase family.</text>
</comment>
<comment type="function">
    <text evidence="8">Catalyzes the condensation of pantoate with beta-alanine in an ATP-dependent reaction via a pantoyl-adenylate intermediate.</text>
</comment>
<keyword evidence="3 8" id="KW-0436">Ligase</keyword>
<feature type="binding site" evidence="8">
    <location>
        <position position="177"/>
    </location>
    <ligand>
        <name>ATP</name>
        <dbReference type="ChEBI" id="CHEBI:30616"/>
    </ligand>
</feature>
<dbReference type="SUPFAM" id="SSF52374">
    <property type="entry name" value="Nucleotidylyl transferase"/>
    <property type="match status" value="1"/>
</dbReference>
<feature type="binding site" evidence="8">
    <location>
        <begin position="30"/>
        <end position="37"/>
    </location>
    <ligand>
        <name>ATP</name>
        <dbReference type="ChEBI" id="CHEBI:30616"/>
    </ligand>
</feature>
<dbReference type="OrthoDB" id="9773087at2"/>
<feature type="binding site" evidence="8">
    <location>
        <position position="61"/>
    </location>
    <ligand>
        <name>beta-alanine</name>
        <dbReference type="ChEBI" id="CHEBI:57966"/>
    </ligand>
</feature>
<evidence type="ECO:0000313" key="9">
    <source>
        <dbReference type="EMBL" id="SKA73820.1"/>
    </source>
</evidence>
<dbReference type="GO" id="GO:0005524">
    <property type="term" value="F:ATP binding"/>
    <property type="evidence" value="ECO:0007669"/>
    <property type="project" value="UniProtKB-KW"/>
</dbReference>
<evidence type="ECO:0000256" key="4">
    <source>
        <dbReference type="ARBA" id="ARBA00022655"/>
    </source>
</evidence>
<comment type="pathway">
    <text evidence="1 8">Cofactor biosynthesis; (R)-pantothenate biosynthesis; (R)-pantothenate from (R)-pantoate and beta-alanine: step 1/1.</text>
</comment>
<dbReference type="Gene3D" id="3.30.1300.10">
    <property type="entry name" value="Pantoate-beta-alanine ligase, C-terminal domain"/>
    <property type="match status" value="1"/>
</dbReference>
<comment type="miscellaneous">
    <text evidence="8">The reaction proceeds by a bi uni uni bi ping pong mechanism.</text>
</comment>
<dbReference type="GO" id="GO:0004592">
    <property type="term" value="F:pantoate-beta-alanine ligase activity"/>
    <property type="evidence" value="ECO:0007669"/>
    <property type="project" value="UniProtKB-UniRule"/>
</dbReference>
<gene>
    <name evidence="8" type="primary">panC</name>
    <name evidence="9" type="ORF">SAMN02745130_01287</name>
</gene>
<organism evidence="9 10">
    <name type="scientific">Thiothrix eikelboomii</name>
    <dbReference type="NCBI Taxonomy" id="92487"/>
    <lineage>
        <taxon>Bacteria</taxon>
        <taxon>Pseudomonadati</taxon>
        <taxon>Pseudomonadota</taxon>
        <taxon>Gammaproteobacteria</taxon>
        <taxon>Thiotrichales</taxon>
        <taxon>Thiotrichaceae</taxon>
        <taxon>Thiothrix</taxon>
    </lineage>
</organism>
<feature type="binding site" evidence="8">
    <location>
        <begin position="185"/>
        <end position="188"/>
    </location>
    <ligand>
        <name>ATP</name>
        <dbReference type="ChEBI" id="CHEBI:30616"/>
    </ligand>
</feature>
<dbReference type="Pfam" id="PF02569">
    <property type="entry name" value="Pantoate_ligase"/>
    <property type="match status" value="1"/>
</dbReference>
<dbReference type="AlphaFoldDB" id="A0A1T4W966"/>
<dbReference type="PANTHER" id="PTHR21299:SF1">
    <property type="entry name" value="PANTOATE--BETA-ALANINE LIGASE"/>
    <property type="match status" value="1"/>
</dbReference>
<keyword evidence="6 8" id="KW-0067">ATP-binding</keyword>
<evidence type="ECO:0000256" key="8">
    <source>
        <dbReference type="HAMAP-Rule" id="MF_00158"/>
    </source>
</evidence>
<dbReference type="STRING" id="92487.SAMN02745130_01287"/>
<dbReference type="FunFam" id="3.40.50.620:FF:000013">
    <property type="entry name" value="Pantothenate synthetase"/>
    <property type="match status" value="1"/>
</dbReference>
<comment type="subcellular location">
    <subcellularLocation>
        <location evidence="8">Cytoplasm</location>
    </subcellularLocation>
</comment>
<dbReference type="InterPro" id="IPR014729">
    <property type="entry name" value="Rossmann-like_a/b/a_fold"/>
</dbReference>
<dbReference type="FunFam" id="3.30.1300.10:FF:000001">
    <property type="entry name" value="Pantothenate synthetase"/>
    <property type="match status" value="1"/>
</dbReference>
<dbReference type="GO" id="GO:0015940">
    <property type="term" value="P:pantothenate biosynthetic process"/>
    <property type="evidence" value="ECO:0007669"/>
    <property type="project" value="UniProtKB-UniRule"/>
</dbReference>
<dbReference type="InterPro" id="IPR042176">
    <property type="entry name" value="Pantoate_ligase_C"/>
</dbReference>
<dbReference type="Proteomes" id="UP000190460">
    <property type="component" value="Unassembled WGS sequence"/>
</dbReference>
<dbReference type="EMBL" id="FUYB01000004">
    <property type="protein sequence ID" value="SKA73820.1"/>
    <property type="molecule type" value="Genomic_DNA"/>
</dbReference>
<evidence type="ECO:0000256" key="6">
    <source>
        <dbReference type="ARBA" id="ARBA00022840"/>
    </source>
</evidence>
<keyword evidence="4 8" id="KW-0566">Pantothenate biosynthesis</keyword>
<dbReference type="NCBIfam" id="TIGR00125">
    <property type="entry name" value="cyt_tran_rel"/>
    <property type="match status" value="1"/>
</dbReference>
<feature type="binding site" evidence="8">
    <location>
        <begin position="148"/>
        <end position="151"/>
    </location>
    <ligand>
        <name>ATP</name>
        <dbReference type="ChEBI" id="CHEBI:30616"/>
    </ligand>
</feature>
<comment type="subunit">
    <text evidence="8">Homodimer.</text>
</comment>
<dbReference type="InterPro" id="IPR004821">
    <property type="entry name" value="Cyt_trans-like"/>
</dbReference>
<dbReference type="RefSeq" id="WP_078921757.1">
    <property type="nucleotide sequence ID" value="NZ_FUYB01000004.1"/>
</dbReference>
<evidence type="ECO:0000256" key="3">
    <source>
        <dbReference type="ARBA" id="ARBA00022598"/>
    </source>
</evidence>
<feature type="active site" description="Proton donor" evidence="8">
    <location>
        <position position="37"/>
    </location>
</feature>
<comment type="catalytic activity">
    <reaction evidence="7 8">
        <text>(R)-pantoate + beta-alanine + ATP = (R)-pantothenate + AMP + diphosphate + H(+)</text>
        <dbReference type="Rhea" id="RHEA:10912"/>
        <dbReference type="ChEBI" id="CHEBI:15378"/>
        <dbReference type="ChEBI" id="CHEBI:15980"/>
        <dbReference type="ChEBI" id="CHEBI:29032"/>
        <dbReference type="ChEBI" id="CHEBI:30616"/>
        <dbReference type="ChEBI" id="CHEBI:33019"/>
        <dbReference type="ChEBI" id="CHEBI:57966"/>
        <dbReference type="ChEBI" id="CHEBI:456215"/>
        <dbReference type="EC" id="6.3.2.1"/>
    </reaction>
</comment>
<dbReference type="GO" id="GO:0005829">
    <property type="term" value="C:cytosol"/>
    <property type="evidence" value="ECO:0007669"/>
    <property type="project" value="TreeGrafter"/>
</dbReference>
<reference evidence="9 10" key="1">
    <citation type="submission" date="2017-02" db="EMBL/GenBank/DDBJ databases">
        <authorList>
            <person name="Peterson S.W."/>
        </authorList>
    </citation>
    <scope>NUCLEOTIDE SEQUENCE [LARGE SCALE GENOMIC DNA]</scope>
    <source>
        <strain evidence="9 10">ATCC 49788</strain>
    </source>
</reference>
<keyword evidence="8" id="KW-0963">Cytoplasm</keyword>
<feature type="binding site" evidence="8">
    <location>
        <position position="61"/>
    </location>
    <ligand>
        <name>(R)-pantoate</name>
        <dbReference type="ChEBI" id="CHEBI:15980"/>
    </ligand>
</feature>
<keyword evidence="5 8" id="KW-0547">Nucleotide-binding</keyword>